<protein>
    <submittedName>
        <fullName evidence="2">Uncharacterized protein</fullName>
    </submittedName>
</protein>
<feature type="region of interest" description="Disordered" evidence="1">
    <location>
        <begin position="1"/>
        <end position="73"/>
    </location>
</feature>
<reference evidence="2" key="1">
    <citation type="journal article" date="2022" name="bioRxiv">
        <title>Sequencing and chromosome-scale assembly of the giantPleurodeles waltlgenome.</title>
        <authorList>
            <person name="Brown T."/>
            <person name="Elewa A."/>
            <person name="Iarovenko S."/>
            <person name="Subramanian E."/>
            <person name="Araus A.J."/>
            <person name="Petzold A."/>
            <person name="Susuki M."/>
            <person name="Suzuki K.-i.T."/>
            <person name="Hayashi T."/>
            <person name="Toyoda A."/>
            <person name="Oliveira C."/>
            <person name="Osipova E."/>
            <person name="Leigh N.D."/>
            <person name="Simon A."/>
            <person name="Yun M.H."/>
        </authorList>
    </citation>
    <scope>NUCLEOTIDE SEQUENCE</scope>
    <source>
        <strain evidence="2">20211129_DDA</strain>
        <tissue evidence="2">Liver</tissue>
    </source>
</reference>
<dbReference type="EMBL" id="JANPWB010000002">
    <property type="protein sequence ID" value="KAJ1206712.1"/>
    <property type="molecule type" value="Genomic_DNA"/>
</dbReference>
<accession>A0AAV7W1J0</accession>
<proteinExistence type="predicted"/>
<keyword evidence="3" id="KW-1185">Reference proteome</keyword>
<evidence type="ECO:0000313" key="3">
    <source>
        <dbReference type="Proteomes" id="UP001066276"/>
    </source>
</evidence>
<name>A0AAV7W1J0_PLEWA</name>
<evidence type="ECO:0000256" key="1">
    <source>
        <dbReference type="SAM" id="MobiDB-lite"/>
    </source>
</evidence>
<sequence length="148" mass="15576">MERGHGASYLRAIMAPKSSRNLGEKGEGARIGKANGESIPRSRRPVSATGKLSGKTSAGATKDVKSSIAPPTFPVKDKIQPTIMCYLTGGLQENSSEHIAPLLTDNQSALKENHVAISGEKACSEGARGILNEKDSLLTMMQGSDVEP</sequence>
<dbReference type="Proteomes" id="UP001066276">
    <property type="component" value="Chromosome 1_2"/>
</dbReference>
<gene>
    <name evidence="2" type="ORF">NDU88_002113</name>
</gene>
<organism evidence="2 3">
    <name type="scientific">Pleurodeles waltl</name>
    <name type="common">Iberian ribbed newt</name>
    <dbReference type="NCBI Taxonomy" id="8319"/>
    <lineage>
        <taxon>Eukaryota</taxon>
        <taxon>Metazoa</taxon>
        <taxon>Chordata</taxon>
        <taxon>Craniata</taxon>
        <taxon>Vertebrata</taxon>
        <taxon>Euteleostomi</taxon>
        <taxon>Amphibia</taxon>
        <taxon>Batrachia</taxon>
        <taxon>Caudata</taxon>
        <taxon>Salamandroidea</taxon>
        <taxon>Salamandridae</taxon>
        <taxon>Pleurodelinae</taxon>
        <taxon>Pleurodeles</taxon>
    </lineage>
</organism>
<dbReference type="AlphaFoldDB" id="A0AAV7W1J0"/>
<comment type="caution">
    <text evidence="2">The sequence shown here is derived from an EMBL/GenBank/DDBJ whole genome shotgun (WGS) entry which is preliminary data.</text>
</comment>
<evidence type="ECO:0000313" key="2">
    <source>
        <dbReference type="EMBL" id="KAJ1206712.1"/>
    </source>
</evidence>